<dbReference type="InterPro" id="IPR024053">
    <property type="entry name" value="VHL_beta_dom"/>
</dbReference>
<dbReference type="InterPro" id="IPR036208">
    <property type="entry name" value="VHL_sf"/>
</dbReference>
<evidence type="ECO:0000313" key="4">
    <source>
        <dbReference type="Proteomes" id="UP000694407"/>
    </source>
</evidence>
<dbReference type="Proteomes" id="UP000694407">
    <property type="component" value="Unplaced"/>
</dbReference>
<name>A0A8C6ACX7_MARMA</name>
<proteinExistence type="inferred from homology"/>
<accession>A0A8C6ACX7</accession>
<feature type="domain" description="von Hippel-Lindau disease tumour suppressor beta" evidence="2">
    <location>
        <begin position="45"/>
        <end position="125"/>
    </location>
</feature>
<dbReference type="GeneTree" id="ENSGT01010000224083"/>
<reference evidence="3" key="1">
    <citation type="submission" date="2025-08" db="UniProtKB">
        <authorList>
            <consortium name="Ensembl"/>
        </authorList>
    </citation>
    <scope>IDENTIFICATION</scope>
</reference>
<protein>
    <recommendedName>
        <fullName evidence="2">von Hippel-Lindau disease tumour suppressor beta domain-containing protein</fullName>
    </recommendedName>
</protein>
<organism evidence="3 4">
    <name type="scientific">Marmota marmota marmota</name>
    <name type="common">Alpine marmot</name>
    <dbReference type="NCBI Taxonomy" id="9994"/>
    <lineage>
        <taxon>Eukaryota</taxon>
        <taxon>Metazoa</taxon>
        <taxon>Chordata</taxon>
        <taxon>Craniata</taxon>
        <taxon>Vertebrata</taxon>
        <taxon>Euteleostomi</taxon>
        <taxon>Mammalia</taxon>
        <taxon>Eutheria</taxon>
        <taxon>Euarchontoglires</taxon>
        <taxon>Glires</taxon>
        <taxon>Rodentia</taxon>
        <taxon>Sciuromorpha</taxon>
        <taxon>Sciuridae</taxon>
        <taxon>Xerinae</taxon>
        <taxon>Marmotini</taxon>
        <taxon>Marmota</taxon>
    </lineage>
</organism>
<dbReference type="InterPro" id="IPR037140">
    <property type="entry name" value="VHL_beta_dom_sf"/>
</dbReference>
<dbReference type="AlphaFoldDB" id="A0A8C6ACX7"/>
<evidence type="ECO:0000256" key="1">
    <source>
        <dbReference type="ARBA" id="ARBA00010057"/>
    </source>
</evidence>
<keyword evidence="4" id="KW-1185">Reference proteome</keyword>
<sequence length="140" mass="15426">EEWRAGNCAKGDQALFHLNSQWMPSNKNKNPQECEMEAGRPQPVLRSVSSRELSKVTLCDRSPSASCSRAACVAQLPRHQTVLQGRNLSIHSGRGHLWLFRDAGTDDGLLVNLTELFVPSLNVDGQPIFFANITLAVCIP</sequence>
<dbReference type="SUPFAM" id="SSF49468">
    <property type="entry name" value="VHL"/>
    <property type="match status" value="1"/>
</dbReference>
<dbReference type="FunFam" id="2.60.40.780:FF:000001">
    <property type="entry name" value="von Hippel-Lindau disease tumor suppressor"/>
    <property type="match status" value="1"/>
</dbReference>
<dbReference type="Pfam" id="PF01847">
    <property type="entry name" value="VHL"/>
    <property type="match status" value="1"/>
</dbReference>
<reference evidence="3" key="2">
    <citation type="submission" date="2025-09" db="UniProtKB">
        <authorList>
            <consortium name="Ensembl"/>
        </authorList>
    </citation>
    <scope>IDENTIFICATION</scope>
</reference>
<dbReference type="Ensembl" id="ENSMMMT00000031624.1">
    <property type="protein sequence ID" value="ENSMMMP00000027966.1"/>
    <property type="gene ID" value="ENSMMMG00000024378.1"/>
</dbReference>
<evidence type="ECO:0000313" key="3">
    <source>
        <dbReference type="Ensembl" id="ENSMMMP00000027966.1"/>
    </source>
</evidence>
<evidence type="ECO:0000259" key="2">
    <source>
        <dbReference type="Pfam" id="PF01847"/>
    </source>
</evidence>
<dbReference type="Gene3D" id="2.60.40.780">
    <property type="entry name" value="von Hippel-Lindau disease tumour suppressor, beta domain"/>
    <property type="match status" value="1"/>
</dbReference>
<comment type="similarity">
    <text evidence="1">Belongs to the VHL family.</text>
</comment>